<comment type="caution">
    <text evidence="8">The sequence shown here is derived from an EMBL/GenBank/DDBJ whole genome shotgun (WGS) entry which is preliminary data.</text>
</comment>
<protein>
    <submittedName>
        <fullName evidence="8">Pre-mRNA-splicing regulator WTAP</fullName>
    </submittedName>
</protein>
<dbReference type="Pfam" id="PF17098">
    <property type="entry name" value="Wtap"/>
    <property type="match status" value="1"/>
</dbReference>
<evidence type="ECO:0000256" key="7">
    <source>
        <dbReference type="SAM" id="MobiDB-lite"/>
    </source>
</evidence>
<feature type="compositionally biased region" description="Basic and acidic residues" evidence="7">
    <location>
        <begin position="356"/>
        <end position="366"/>
    </location>
</feature>
<dbReference type="GO" id="GO:0005634">
    <property type="term" value="C:nucleus"/>
    <property type="evidence" value="ECO:0007669"/>
    <property type="project" value="UniProtKB-SubCell"/>
</dbReference>
<dbReference type="Proteomes" id="UP001152320">
    <property type="component" value="Chromosome 16"/>
</dbReference>
<feature type="region of interest" description="Disordered" evidence="7">
    <location>
        <begin position="271"/>
        <end position="701"/>
    </location>
</feature>
<evidence type="ECO:0000256" key="3">
    <source>
        <dbReference type="ARBA" id="ARBA00022664"/>
    </source>
</evidence>
<keyword evidence="9" id="KW-1185">Reference proteome</keyword>
<keyword evidence="4" id="KW-0508">mRNA splicing</keyword>
<comment type="similarity">
    <text evidence="2">Belongs to the fl(2)d family.</text>
</comment>
<dbReference type="GO" id="GO:0006397">
    <property type="term" value="P:mRNA processing"/>
    <property type="evidence" value="ECO:0007669"/>
    <property type="project" value="UniProtKB-KW"/>
</dbReference>
<evidence type="ECO:0000313" key="9">
    <source>
        <dbReference type="Proteomes" id="UP001152320"/>
    </source>
</evidence>
<keyword evidence="5" id="KW-0539">Nucleus</keyword>
<dbReference type="GO" id="GO:0016556">
    <property type="term" value="P:mRNA modification"/>
    <property type="evidence" value="ECO:0007669"/>
    <property type="project" value="InterPro"/>
</dbReference>
<feature type="compositionally biased region" description="Basic and acidic residues" evidence="7">
    <location>
        <begin position="409"/>
        <end position="420"/>
    </location>
</feature>
<proteinExistence type="inferred from homology"/>
<evidence type="ECO:0000256" key="2">
    <source>
        <dbReference type="ARBA" id="ARBA00010313"/>
    </source>
</evidence>
<dbReference type="EMBL" id="JAIZAY010000016">
    <property type="protein sequence ID" value="KAJ8026921.1"/>
    <property type="molecule type" value="Genomic_DNA"/>
</dbReference>
<feature type="compositionally biased region" description="Polar residues" evidence="7">
    <location>
        <begin position="619"/>
        <end position="644"/>
    </location>
</feature>
<feature type="compositionally biased region" description="Polar residues" evidence="7">
    <location>
        <begin position="590"/>
        <end position="604"/>
    </location>
</feature>
<feature type="compositionally biased region" description="Basic and acidic residues" evidence="7">
    <location>
        <begin position="387"/>
        <end position="402"/>
    </location>
</feature>
<dbReference type="PANTHER" id="PTHR15217">
    <property type="entry name" value="WILMS' TUMOR 1-ASSOCIATING PROTEIN"/>
    <property type="match status" value="1"/>
</dbReference>
<dbReference type="PANTHER" id="PTHR15217:SF0">
    <property type="entry name" value="PRE-MRNA-SPLICING REGULATOR WTAP"/>
    <property type="match status" value="1"/>
</dbReference>
<dbReference type="OrthoDB" id="3366661at2759"/>
<feature type="compositionally biased region" description="Basic and acidic residues" evidence="7">
    <location>
        <begin position="271"/>
        <end position="296"/>
    </location>
</feature>
<accession>A0A9Q0YS97</accession>
<sequence length="701" mass="78461">MTEEQPPLKRIRLSDDVLEHMRKEEFIQTWRQQEEYVEYLEARTLQPVDDDFEEKLRQLQSDFTRKEKIQKLRLSTKEQEFQELANKLAEISKGQSPGANQLRSSLLDPALNLLFQRMKKELEDKNNQLQQAQEDMTAWKFTSDSQTGKRLMARCRTLLQENQDLGKQVSSGKIANLEAELAVQKKYNEELKGSQDELYEMVVQLNEEGEGMQSTICALQQQLKEANTRLAKYEANPSSLTNSTETNNTELAMEQSVTVHEDIQDDVIERTDDLEKSEMPENVEMSKHSRNSRTEEELGADDENSMVSANEDSENEFDDASKGLPDAEGEEEVGMDEASDEPLLQGKDQLSDSIDQESRTTEEHSEQYATSQVPLEASPARTSGQEENAHIHGENKVPDHARTPSTEMVLDKVDADEKAETTYPGKPEMRETNSYADVRSPNEDVSLESEMDIKNYQSDHASLDYRTTNDMSPDSPPNELVEISAETALQADLKTSPLPDNEKKEENRTSEDEEGKGELIGKDAQCVDRDNKLGDDGRDHEKDNLVSGYEMGKINDDDDDGCPGKEESHCVDNNGDPQIPVRENNGEVITPQSPQNQCDSSTGQICDEVSISRKDSDSAESNCSSQNDRTSNSGEPQVKTTNGLEDNILSKDSGLPNHSPDKETKTTLKAQGSERTNGPGEEGQSPNRDSSKSADDEVVTA</sequence>
<dbReference type="InterPro" id="IPR033757">
    <property type="entry name" value="WTAP"/>
</dbReference>
<evidence type="ECO:0000313" key="8">
    <source>
        <dbReference type="EMBL" id="KAJ8026921.1"/>
    </source>
</evidence>
<dbReference type="GO" id="GO:0000381">
    <property type="term" value="P:regulation of alternative mRNA splicing, via spliceosome"/>
    <property type="evidence" value="ECO:0007669"/>
    <property type="project" value="InterPro"/>
</dbReference>
<evidence type="ECO:0000256" key="6">
    <source>
        <dbReference type="SAM" id="Coils"/>
    </source>
</evidence>
<feature type="compositionally biased region" description="Acidic residues" evidence="7">
    <location>
        <begin position="327"/>
        <end position="340"/>
    </location>
</feature>
<reference evidence="8" key="1">
    <citation type="submission" date="2021-10" db="EMBL/GenBank/DDBJ databases">
        <title>Tropical sea cucumber genome reveals ecological adaptation and Cuvierian tubules defense mechanism.</title>
        <authorList>
            <person name="Chen T."/>
        </authorList>
    </citation>
    <scope>NUCLEOTIDE SEQUENCE</scope>
    <source>
        <strain evidence="8">Nanhai2018</strain>
        <tissue evidence="8">Muscle</tissue>
    </source>
</reference>
<dbReference type="GO" id="GO:0008380">
    <property type="term" value="P:RNA splicing"/>
    <property type="evidence" value="ECO:0007669"/>
    <property type="project" value="UniProtKB-KW"/>
</dbReference>
<feature type="coiled-coil region" evidence="6">
    <location>
        <begin position="174"/>
        <end position="236"/>
    </location>
</feature>
<organism evidence="8 9">
    <name type="scientific">Holothuria leucospilota</name>
    <name type="common">Black long sea cucumber</name>
    <name type="synonym">Mertensiothuria leucospilota</name>
    <dbReference type="NCBI Taxonomy" id="206669"/>
    <lineage>
        <taxon>Eukaryota</taxon>
        <taxon>Metazoa</taxon>
        <taxon>Echinodermata</taxon>
        <taxon>Eleutherozoa</taxon>
        <taxon>Echinozoa</taxon>
        <taxon>Holothuroidea</taxon>
        <taxon>Aspidochirotacea</taxon>
        <taxon>Aspidochirotida</taxon>
        <taxon>Holothuriidae</taxon>
        <taxon>Holothuria</taxon>
    </lineage>
</organism>
<feature type="compositionally biased region" description="Basic and acidic residues" evidence="7">
    <location>
        <begin position="500"/>
        <end position="544"/>
    </location>
</feature>
<comment type="subcellular location">
    <subcellularLocation>
        <location evidence="1">Nucleus</location>
    </subcellularLocation>
</comment>
<evidence type="ECO:0000256" key="5">
    <source>
        <dbReference type="ARBA" id="ARBA00023242"/>
    </source>
</evidence>
<name>A0A9Q0YS97_HOLLE</name>
<gene>
    <name evidence="8" type="ORF">HOLleu_31889</name>
</gene>
<feature type="coiled-coil region" evidence="6">
    <location>
        <begin position="112"/>
        <end position="142"/>
    </location>
</feature>
<keyword evidence="6" id="KW-0175">Coiled coil</keyword>
<evidence type="ECO:0000256" key="1">
    <source>
        <dbReference type="ARBA" id="ARBA00004123"/>
    </source>
</evidence>
<feature type="compositionally biased region" description="Polar residues" evidence="7">
    <location>
        <begin position="667"/>
        <end position="676"/>
    </location>
</feature>
<keyword evidence="3" id="KW-0507">mRNA processing</keyword>
<feature type="compositionally biased region" description="Polar residues" evidence="7">
    <location>
        <begin position="455"/>
        <end position="472"/>
    </location>
</feature>
<evidence type="ECO:0000256" key="4">
    <source>
        <dbReference type="ARBA" id="ARBA00023187"/>
    </source>
</evidence>
<dbReference type="AlphaFoldDB" id="A0A9Q0YS97"/>